<dbReference type="HOGENOM" id="CLU_2969334_0_0_5"/>
<sequence length="58" mass="6534">MIDEPQREDHDEAQEERYEDVATFTHQASTTKGFATASVWQSTSRKSVPRSIPGVMPP</sequence>
<dbReference type="Proteomes" id="UP000006512">
    <property type="component" value="Unassembled WGS sequence"/>
</dbReference>
<reference evidence="2" key="1">
    <citation type="submission" date="2011-03" db="EMBL/GenBank/DDBJ databases">
        <title>Draft genome sequence of Brevundimonas diminuta.</title>
        <authorList>
            <person name="Brown P.J.B."/>
            <person name="Buechlein A."/>
            <person name="Hemmerich C."/>
            <person name="Brun Y.V."/>
        </authorList>
    </citation>
    <scope>NUCLEOTIDE SEQUENCE [LARGE SCALE GENOMIC DNA]</scope>
    <source>
        <strain evidence="2">C19</strain>
    </source>
</reference>
<protein>
    <submittedName>
        <fullName evidence="1">Uncharacterized protein</fullName>
    </submittedName>
</protein>
<proteinExistence type="predicted"/>
<evidence type="ECO:0000313" key="2">
    <source>
        <dbReference type="Proteomes" id="UP000006512"/>
    </source>
</evidence>
<gene>
    <name evidence="1" type="ORF">ABI_00230</name>
</gene>
<dbReference type="AlphaFoldDB" id="F4QFY0"/>
<accession>F4QFY0</accession>
<dbReference type="RefSeq" id="WP_006270754.1">
    <property type="nucleotide sequence ID" value="NZ_GL883076.1"/>
</dbReference>
<organism evidence="1 2">
    <name type="scientific">Asticcacaulis biprosthecium C19</name>
    <dbReference type="NCBI Taxonomy" id="715226"/>
    <lineage>
        <taxon>Bacteria</taxon>
        <taxon>Pseudomonadati</taxon>
        <taxon>Pseudomonadota</taxon>
        <taxon>Alphaproteobacteria</taxon>
        <taxon>Caulobacterales</taxon>
        <taxon>Caulobacteraceae</taxon>
        <taxon>Asticcacaulis</taxon>
    </lineage>
</organism>
<name>F4QFY0_9CAUL</name>
<keyword evidence="2" id="KW-1185">Reference proteome</keyword>
<evidence type="ECO:0000313" key="1">
    <source>
        <dbReference type="EMBL" id="EGF93791.1"/>
    </source>
</evidence>
<dbReference type="EMBL" id="GL883076">
    <property type="protein sequence ID" value="EGF93791.1"/>
    <property type="molecule type" value="Genomic_DNA"/>
</dbReference>